<dbReference type="Gene3D" id="3.40.50.790">
    <property type="match status" value="1"/>
</dbReference>
<evidence type="ECO:0000256" key="19">
    <source>
        <dbReference type="ARBA" id="ARBA00023033"/>
    </source>
</evidence>
<feature type="coiled-coil region" evidence="29">
    <location>
        <begin position="2052"/>
        <end position="2079"/>
    </location>
</feature>
<dbReference type="Pfam" id="PF00687">
    <property type="entry name" value="Ribosomal_L1"/>
    <property type="match status" value="1"/>
</dbReference>
<feature type="compositionally biased region" description="Polar residues" evidence="30">
    <location>
        <begin position="1752"/>
        <end position="1776"/>
    </location>
</feature>
<evidence type="ECO:0000256" key="4">
    <source>
        <dbReference type="ARBA" id="ARBA00004245"/>
    </source>
</evidence>
<dbReference type="PROSITE" id="PS50023">
    <property type="entry name" value="LIM_DOMAIN_2"/>
    <property type="match status" value="1"/>
</dbReference>
<dbReference type="GO" id="GO:0071949">
    <property type="term" value="F:FAD binding"/>
    <property type="evidence" value="ECO:0007669"/>
    <property type="project" value="InterPro"/>
</dbReference>
<feature type="region of interest" description="Disordered" evidence="30">
    <location>
        <begin position="979"/>
        <end position="1033"/>
    </location>
</feature>
<dbReference type="Pfam" id="PF11510">
    <property type="entry name" value="FA_FANCE"/>
    <property type="match status" value="1"/>
</dbReference>
<gene>
    <name evidence="34" type="ORF">UY3_10541</name>
</gene>
<dbReference type="GO" id="GO:0010008">
    <property type="term" value="C:endosome membrane"/>
    <property type="evidence" value="ECO:0007669"/>
    <property type="project" value="UniProtKB-SubCell"/>
</dbReference>
<evidence type="ECO:0000256" key="25">
    <source>
        <dbReference type="ARBA" id="ARBA00044245"/>
    </source>
</evidence>
<evidence type="ECO:0000256" key="17">
    <source>
        <dbReference type="ARBA" id="ARBA00022989"/>
    </source>
</evidence>
<feature type="region of interest" description="Disordered" evidence="30">
    <location>
        <begin position="1838"/>
        <end position="2013"/>
    </location>
</feature>
<dbReference type="CDD" id="cd22198">
    <property type="entry name" value="CH_MICAL_EHBP-like"/>
    <property type="match status" value="1"/>
</dbReference>
<dbReference type="EC" id="1.14.13.225" evidence="8"/>
<dbReference type="InterPro" id="IPR002938">
    <property type="entry name" value="FAD-bd"/>
</dbReference>
<dbReference type="PROSITE" id="PS00478">
    <property type="entry name" value="LIM_DOMAIN_1"/>
    <property type="match status" value="1"/>
</dbReference>
<evidence type="ECO:0000256" key="16">
    <source>
        <dbReference type="ARBA" id="ARBA00022857"/>
    </source>
</evidence>
<dbReference type="SMART" id="SM01203">
    <property type="entry name" value="DUF3585"/>
    <property type="match status" value="1"/>
</dbReference>
<dbReference type="CDD" id="cd07439">
    <property type="entry name" value="FANCE_c-term"/>
    <property type="match status" value="1"/>
</dbReference>
<dbReference type="PANTHER" id="PTHR23167:SF35">
    <property type="entry name" value="[F-ACTIN]-MONOOXYGENASE MICAL1"/>
    <property type="match status" value="1"/>
</dbReference>
<keyword evidence="15 28" id="KW-0862">Zinc</keyword>
<evidence type="ECO:0000256" key="20">
    <source>
        <dbReference type="ARBA" id="ARBA00023038"/>
    </source>
</evidence>
<dbReference type="GO" id="GO:0016174">
    <property type="term" value="F:NAD(P)H oxidase H2O2-forming activity"/>
    <property type="evidence" value="ECO:0007669"/>
    <property type="project" value="UniProtKB-EC"/>
</dbReference>
<proteinExistence type="inferred from homology"/>
<name>M7B5E2_CHEMY</name>
<evidence type="ECO:0000256" key="24">
    <source>
        <dbReference type="ARBA" id="ARBA00023212"/>
    </source>
</evidence>
<dbReference type="Gene3D" id="1.25.40.480">
    <property type="match status" value="1"/>
</dbReference>
<dbReference type="GO" id="GO:0005856">
    <property type="term" value="C:cytoskeleton"/>
    <property type="evidence" value="ECO:0007669"/>
    <property type="project" value="UniProtKB-SubCell"/>
</dbReference>
<dbReference type="GO" id="GO:0030496">
    <property type="term" value="C:midbody"/>
    <property type="evidence" value="ECO:0007669"/>
    <property type="project" value="UniProtKB-SubCell"/>
</dbReference>
<dbReference type="Pfam" id="PF12130">
    <property type="entry name" value="bMERB_dom"/>
    <property type="match status" value="1"/>
</dbReference>
<evidence type="ECO:0000256" key="30">
    <source>
        <dbReference type="SAM" id="MobiDB-lite"/>
    </source>
</evidence>
<dbReference type="Gene3D" id="1.10.418.10">
    <property type="entry name" value="Calponin-like domain"/>
    <property type="match status" value="1"/>
</dbReference>
<dbReference type="STRING" id="8469.M7B5E2"/>
<dbReference type="SUPFAM" id="SSF51905">
    <property type="entry name" value="FAD/NAD(P)-binding domain"/>
    <property type="match status" value="1"/>
</dbReference>
<organism evidence="34 35">
    <name type="scientific">Chelonia mydas</name>
    <name type="common">Green sea-turtle</name>
    <name type="synonym">Chelonia agassizi</name>
    <dbReference type="NCBI Taxonomy" id="8469"/>
    <lineage>
        <taxon>Eukaryota</taxon>
        <taxon>Metazoa</taxon>
        <taxon>Chordata</taxon>
        <taxon>Craniata</taxon>
        <taxon>Vertebrata</taxon>
        <taxon>Euteleostomi</taxon>
        <taxon>Archelosauria</taxon>
        <taxon>Testudinata</taxon>
        <taxon>Testudines</taxon>
        <taxon>Cryptodira</taxon>
        <taxon>Durocryptodira</taxon>
        <taxon>Americhelydia</taxon>
        <taxon>Chelonioidea</taxon>
        <taxon>Cheloniidae</taxon>
        <taxon>Chelonia</taxon>
    </lineage>
</organism>
<dbReference type="SUPFAM" id="SSF57716">
    <property type="entry name" value="Glucocorticoid receptor-like (DNA-binding domain)"/>
    <property type="match status" value="2"/>
</dbReference>
<evidence type="ECO:0000256" key="7">
    <source>
        <dbReference type="ARBA" id="ARBA00012698"/>
    </source>
</evidence>
<comment type="catalytic activity">
    <reaction evidence="26">
        <text>NADPH + O2 + H(+) = H2O2 + NADP(+)</text>
        <dbReference type="Rhea" id="RHEA:11260"/>
        <dbReference type="ChEBI" id="CHEBI:15378"/>
        <dbReference type="ChEBI" id="CHEBI:15379"/>
        <dbReference type="ChEBI" id="CHEBI:16240"/>
        <dbReference type="ChEBI" id="CHEBI:57783"/>
        <dbReference type="ChEBI" id="CHEBI:58349"/>
        <dbReference type="EC" id="1.6.3.1"/>
    </reaction>
</comment>
<dbReference type="GO" id="GO:0003779">
    <property type="term" value="F:actin binding"/>
    <property type="evidence" value="ECO:0007669"/>
    <property type="project" value="UniProtKB-KW"/>
</dbReference>
<dbReference type="InterPro" id="IPR008677">
    <property type="entry name" value="MRVI1"/>
</dbReference>
<sequence>MFSAITEASRSHRADAMEAPPAPWLQRFDKPSRLLLHTLTSRPCGALAAFRALQRSRACDEPGQAFHWQIFTETLCAEEPVLRGPEQTLTLRPILLLLPVMCQRNLLSLLHMVQGSMPKDCLSQLLQATRKDPSPDLWVRALRDLLQRGLREERSCWTPLPLTDTCQQQLKTLCQKFVGGTGSKPDLERKRSWFTQEHPGPELWLAGDATDSASRLRKRKQVAEESLDPEGERQRKRSRLEEEELDLEPLAGCAFVKGAGAGEEEIGIEASGRGSIRSQTRGANENAQPDAVMETREASKRSQQDAAAKVPDFMQVHVPRLKMLLEMESNQTDGTAPPELQILNECTPGQLEGLCSLLQLSECPERSLVQFCTWLLALVPEVSYTHAAILTEQLFLQRVLSLTQPASRHLMAALTSFCSKYARPVCCALIAPALRASGAGPEGTKLVCELIEDSLEPEYVRLVLSQVLEMPWSEELITVVQTLLGRQVELPPELFNLLVLKLCRLAQEFAKSMNYTKLMMAVLTIYSSNITPAHRRHLSGALDLNHTALRKSLQAALEQMAPRLKSFLCREFSVCVLGVQQHYDEAKAVNIPHMNIEPLKKLKNKLVKKLESLIKQIPLTLGQGLNKAGKFPSLFTHNEKIVAKVDEVKSTIEFQMKKVLFLAVAVGHVKMTGDELVYKVHLAINFLVFLLKNCQNLSMQMSDPAKVVYSGNEFHRFHDTGHRRKNPDPPKDPLLNSLPELSVLERLGLHRVALTEQDVEAAFTHLALAFRCDIFTLRRRVQAAFTHLALAFRCDIFTLRRRVQRLGLSCVDPKCKELVRQLQLSLTVLAGSVERATSAAEKLGAVHQEARMSRAAEVMVQHVENLKRHHLREHTELEEMKRLIQQNSRNRQLAENRDDGEQRLKLPLMRTFQQASARRRVSIAVIPKQLTPLPSPESGRAPEGEAAKAAWESSPSTERRTCCLQEDSADGYFILRSDSSSSLHQSQPEADRLEYEGDRGRYAEGSQPELRRRGSTGKPMKEEPDGASDSSGLTEELEQLSLTHHHQATEALLKGDAVAEGHPASLCHCQEVLDSFQALCGQLGLEHKGQLQFYRKLKSCLNDWSAKDLWGKLDKKAGHKDYDQGRACANTKCLIIGAGPCGLRTAIELAFLGARVVLVEKRDSFSRNNVLHLWPFTIHDLRVLGAKKFYGRFCTGTLDHISIRQLQLILLKVALLLGVEVHVNVQFEGLIPPAEKGSGRGGAWRAALQPSSSPVGQYEFDVLISAGGGKFVPKGFKRKEMRGKLAIGITTNFVNRHSRAEVEVAEISGVARIYNQQFFQNLYNKTGIDLENIVYYKDDTHYFVMTAKKQSLLRKGVIVQDKADIESLLSAENISQEALLSYAKEAANFSTNYQLPDLEFALNHRNCPDVDMFDFTCMNRSENAALVRECHGARLLIGLPFWPLGTGVARGFLAAFDTAWMVKRWAAGTSPLDLLAERESIYQQLSQTSPDNTNKNTSQYSIDPTTRYRNINLQAIKPNQVRDMYVVGMIEIDHKKRNSHVGRAYEELLSWCQTHTAGYRGVTVTDFTHSWKSGLALCALIHRFRPNLLDFNSLDQHSPIKNNQMALDIAEQELGIQPVLSSTEMASVAEPNQLGLITYLSQFYEAFKSSAKPEEKVGKLRAPPSTRGAVLFLSKLQKSLSLSRKRNQDSAQQDAETKRTRREAGALKSVSINLLAFSGAIAPVPEGHVGICFSVWGCGKPGVEPESKLTNREPSTVRASQAAGAQSSLTSPTESSDACYFCGKRVYILERVSAEGHFFHRGCFQCHQCGTTLRLGDFAFDEDDGRFYCMLHYSSPRSMDVPDSGSQAAPHERMWGGPSPPDTAGRAQPQDPGAGRGDGVNGWSQREEWSLGAAPGHPTPGPPEKGPAPPGFRQAEEEGEDTRKRKKIQLSLSEKLKLSTLSLDSETESQEGPGTHRAGSEPLRSAVPAKDQGAPERGQVCWAEPGFSEEAEDIEETDSDGEEEEEEEESQDLGYLTENSLLSLGEKEKYFTWNRTLTRRAKEAEMKRFCKAQSIQRRLEEIEVTFRKLEEKGIKLERSLRGEGGTQSELRTKWMNQLLSLVQKKNSLVSEESDLMIEVQGLKLEEKQCQLDQELRRYMNMEETLKMPQDRLAEKEILAQLLEVVNQRNALIHVLDEKRLSEAFPGPDKGAYPGPENRSNGYRLQYLANSYFHGAQRLLLVPLLTDSCNFSSSLSYAVLLWPCRSQGTRETRELLTGGSLFAMKLHGAIPEGAWSPAHRCWER</sequence>
<keyword evidence="16" id="KW-0521">NADP</keyword>
<keyword evidence="17" id="KW-1133">Transmembrane helix</keyword>
<dbReference type="eggNOG" id="ENOG502QQV6">
    <property type="taxonomic scope" value="Eukaryota"/>
</dbReference>
<comment type="subcellular location">
    <subcellularLocation>
        <location evidence="4">Cytoplasm</location>
        <location evidence="4">Cytoskeleton</location>
    </subcellularLocation>
    <subcellularLocation>
        <location evidence="5">Endosome membrane</location>
    </subcellularLocation>
    <subcellularLocation>
        <location evidence="2">Membrane</location>
        <topology evidence="2">Single-pass membrane protein</topology>
    </subcellularLocation>
    <subcellularLocation>
        <location evidence="3">Midbody</location>
    </subcellularLocation>
</comment>
<dbReference type="SMART" id="SM00132">
    <property type="entry name" value="LIM"/>
    <property type="match status" value="1"/>
</dbReference>
<keyword evidence="24" id="KW-0206">Cytoskeleton</keyword>
<dbReference type="Pfam" id="PF25413">
    <property type="entry name" value="Rossman_Mical"/>
    <property type="match status" value="1"/>
</dbReference>
<dbReference type="FunFam" id="3.50.50.60:FF:000004">
    <property type="entry name" value="protein-methionine sulfoxide oxidase MICAL2 isoform X1"/>
    <property type="match status" value="1"/>
</dbReference>
<dbReference type="InterPro" id="IPR001715">
    <property type="entry name" value="CH_dom"/>
</dbReference>
<feature type="region of interest" description="Disordered" evidence="30">
    <location>
        <begin position="271"/>
        <end position="308"/>
    </location>
</feature>
<keyword evidence="13" id="KW-0967">Endosome</keyword>
<evidence type="ECO:0000256" key="29">
    <source>
        <dbReference type="SAM" id="Coils"/>
    </source>
</evidence>
<evidence type="ECO:0000313" key="35">
    <source>
        <dbReference type="Proteomes" id="UP000031443"/>
    </source>
</evidence>
<feature type="domain" description="Calponin-homology (CH)" evidence="31">
    <location>
        <begin position="1542"/>
        <end position="1648"/>
    </location>
</feature>
<dbReference type="Pfam" id="PF00307">
    <property type="entry name" value="CH"/>
    <property type="match status" value="1"/>
</dbReference>
<protein>
    <recommendedName>
        <fullName evidence="25">Molecule interacting with CasL protein 1</fullName>
        <ecNumber evidence="8">1.14.13.225</ecNumber>
        <ecNumber evidence="7">1.6.3.1</ecNumber>
    </recommendedName>
</protein>
<dbReference type="CDD" id="cd09439">
    <property type="entry name" value="LIM_Mical"/>
    <property type="match status" value="1"/>
</dbReference>
<feature type="compositionally biased region" description="Acidic residues" evidence="30">
    <location>
        <begin position="1987"/>
        <end position="2011"/>
    </location>
</feature>
<accession>M7B5E2</accession>
<reference evidence="35" key="1">
    <citation type="journal article" date="2013" name="Nat. Genet.">
        <title>The draft genomes of soft-shell turtle and green sea turtle yield insights into the development and evolution of the turtle-specific body plan.</title>
        <authorList>
            <person name="Wang Z."/>
            <person name="Pascual-Anaya J."/>
            <person name="Zadissa A."/>
            <person name="Li W."/>
            <person name="Niimura Y."/>
            <person name="Huang Z."/>
            <person name="Li C."/>
            <person name="White S."/>
            <person name="Xiong Z."/>
            <person name="Fang D."/>
            <person name="Wang B."/>
            <person name="Ming Y."/>
            <person name="Chen Y."/>
            <person name="Zheng Y."/>
            <person name="Kuraku S."/>
            <person name="Pignatelli M."/>
            <person name="Herrero J."/>
            <person name="Beal K."/>
            <person name="Nozawa M."/>
            <person name="Li Q."/>
            <person name="Wang J."/>
            <person name="Zhang H."/>
            <person name="Yu L."/>
            <person name="Shigenobu S."/>
            <person name="Wang J."/>
            <person name="Liu J."/>
            <person name="Flicek P."/>
            <person name="Searle S."/>
            <person name="Wang J."/>
            <person name="Kuratani S."/>
            <person name="Yin Y."/>
            <person name="Aken B."/>
            <person name="Zhang G."/>
            <person name="Irie N."/>
        </authorList>
    </citation>
    <scope>NUCLEOTIDE SEQUENCE [LARGE SCALE GENOMIC DNA]</scope>
</reference>
<evidence type="ECO:0000256" key="23">
    <source>
        <dbReference type="ARBA" id="ARBA00023203"/>
    </source>
</evidence>
<dbReference type="Gene3D" id="2.10.110.10">
    <property type="entry name" value="Cysteine Rich Protein"/>
    <property type="match status" value="1"/>
</dbReference>
<evidence type="ECO:0000256" key="15">
    <source>
        <dbReference type="ARBA" id="ARBA00022833"/>
    </source>
</evidence>
<evidence type="ECO:0000256" key="14">
    <source>
        <dbReference type="ARBA" id="ARBA00022827"/>
    </source>
</evidence>
<evidence type="ECO:0000256" key="13">
    <source>
        <dbReference type="ARBA" id="ARBA00022753"/>
    </source>
</evidence>
<dbReference type="SMART" id="SM00033">
    <property type="entry name" value="CH"/>
    <property type="match status" value="1"/>
</dbReference>
<dbReference type="GO" id="GO:0046872">
    <property type="term" value="F:metal ion binding"/>
    <property type="evidence" value="ECO:0007669"/>
    <property type="project" value="UniProtKB-KW"/>
</dbReference>
<dbReference type="PROSITE" id="PS50021">
    <property type="entry name" value="CH"/>
    <property type="match status" value="1"/>
</dbReference>
<evidence type="ECO:0000256" key="10">
    <source>
        <dbReference type="ARBA" id="ARBA00022630"/>
    </source>
</evidence>
<evidence type="ECO:0000259" key="32">
    <source>
        <dbReference type="PROSITE" id="PS50023"/>
    </source>
</evidence>
<keyword evidence="12 28" id="KW-0479">Metal-binding</keyword>
<evidence type="ECO:0000256" key="3">
    <source>
        <dbReference type="ARBA" id="ARBA00004214"/>
    </source>
</evidence>
<dbReference type="PANTHER" id="PTHR23167">
    <property type="entry name" value="CALPONIN HOMOLOGY DOMAIN-CONTAINING PROTEIN DDB_G0272472-RELATED"/>
    <property type="match status" value="1"/>
</dbReference>
<keyword evidence="18" id="KW-0560">Oxidoreductase</keyword>
<comment type="catalytic activity">
    <reaction evidence="27">
        <text>L-methionyl-[F-actin] + NADPH + O2 + H(+) = L-methionyl-(R)-S-oxide-[F-actin] + NADP(+) + H2O</text>
        <dbReference type="Rhea" id="RHEA:51308"/>
        <dbReference type="Rhea" id="RHEA-COMP:12953"/>
        <dbReference type="Rhea" id="RHEA-COMP:12956"/>
        <dbReference type="ChEBI" id="CHEBI:15377"/>
        <dbReference type="ChEBI" id="CHEBI:15378"/>
        <dbReference type="ChEBI" id="CHEBI:15379"/>
        <dbReference type="ChEBI" id="CHEBI:16044"/>
        <dbReference type="ChEBI" id="CHEBI:45764"/>
        <dbReference type="ChEBI" id="CHEBI:57783"/>
        <dbReference type="ChEBI" id="CHEBI:58349"/>
        <dbReference type="EC" id="1.14.13.225"/>
    </reaction>
</comment>
<feature type="region of interest" description="Disordered" evidence="30">
    <location>
        <begin position="1682"/>
        <end position="1702"/>
    </location>
</feature>
<evidence type="ECO:0000313" key="34">
    <source>
        <dbReference type="EMBL" id="EMP32329.1"/>
    </source>
</evidence>
<evidence type="ECO:0000256" key="28">
    <source>
        <dbReference type="PROSITE-ProRule" id="PRU00125"/>
    </source>
</evidence>
<keyword evidence="19" id="KW-0503">Monooxygenase</keyword>
<evidence type="ECO:0000256" key="26">
    <source>
        <dbReference type="ARBA" id="ARBA00048762"/>
    </source>
</evidence>
<feature type="region of interest" description="Disordered" evidence="30">
    <location>
        <begin position="930"/>
        <end position="960"/>
    </location>
</feature>
<dbReference type="InterPro" id="IPR001781">
    <property type="entry name" value="Znf_LIM"/>
</dbReference>
<dbReference type="InterPro" id="IPR036188">
    <property type="entry name" value="FAD/NAD-bd_sf"/>
</dbReference>
<feature type="region of interest" description="Disordered" evidence="30">
    <location>
        <begin position="215"/>
        <end position="243"/>
    </location>
</feature>
<dbReference type="InterPro" id="IPR023674">
    <property type="entry name" value="Ribosomal_uL1-like"/>
</dbReference>
<dbReference type="EMBL" id="KB540908">
    <property type="protein sequence ID" value="EMP32329.1"/>
    <property type="molecule type" value="Genomic_DNA"/>
</dbReference>
<dbReference type="PROSITE" id="PS51848">
    <property type="entry name" value="BMERB"/>
    <property type="match status" value="1"/>
</dbReference>
<keyword evidence="11" id="KW-0812">Transmembrane</keyword>
<evidence type="ECO:0000256" key="6">
    <source>
        <dbReference type="ARBA" id="ARBA00008223"/>
    </source>
</evidence>
<evidence type="ECO:0000259" key="31">
    <source>
        <dbReference type="PROSITE" id="PS50021"/>
    </source>
</evidence>
<dbReference type="SUPFAM" id="SSF47576">
    <property type="entry name" value="Calponin-homology domain, CH-domain"/>
    <property type="match status" value="1"/>
</dbReference>
<keyword evidence="20 28" id="KW-0440">LIM domain</keyword>
<dbReference type="EC" id="1.6.3.1" evidence="7"/>
<dbReference type="InterPro" id="IPR016095">
    <property type="entry name" value="Ribosomal_uL1_3-a/b-sand"/>
</dbReference>
<comment type="cofactor">
    <cofactor evidence="1">
        <name>FAD</name>
        <dbReference type="ChEBI" id="CHEBI:57692"/>
    </cofactor>
</comment>
<dbReference type="Pfam" id="PF05781">
    <property type="entry name" value="MRVI1"/>
    <property type="match status" value="1"/>
</dbReference>
<keyword evidence="9" id="KW-0963">Cytoplasm</keyword>
<dbReference type="InterPro" id="IPR036872">
    <property type="entry name" value="CH_dom_sf"/>
</dbReference>
<keyword evidence="14" id="KW-0274">FAD</keyword>
<dbReference type="Pfam" id="PF00412">
    <property type="entry name" value="LIM"/>
    <property type="match status" value="1"/>
</dbReference>
<dbReference type="Pfam" id="PF01494">
    <property type="entry name" value="FAD_binding_3"/>
    <property type="match status" value="1"/>
</dbReference>
<evidence type="ECO:0000256" key="5">
    <source>
        <dbReference type="ARBA" id="ARBA00004608"/>
    </source>
</evidence>
<evidence type="ECO:0000256" key="2">
    <source>
        <dbReference type="ARBA" id="ARBA00004167"/>
    </source>
</evidence>
<feature type="domain" description="BMERB" evidence="33">
    <location>
        <begin position="2042"/>
        <end position="2191"/>
    </location>
</feature>
<dbReference type="Proteomes" id="UP000031443">
    <property type="component" value="Unassembled WGS sequence"/>
</dbReference>
<feature type="compositionally biased region" description="Pro residues" evidence="30">
    <location>
        <begin position="1897"/>
        <end position="1910"/>
    </location>
</feature>
<dbReference type="InterPro" id="IPR057494">
    <property type="entry name" value="Rossman_Mical"/>
</dbReference>
<evidence type="ECO:0000256" key="22">
    <source>
        <dbReference type="ARBA" id="ARBA00023136"/>
    </source>
</evidence>
<dbReference type="GO" id="GO:0120501">
    <property type="term" value="F:F-actin monooxygenase activity"/>
    <property type="evidence" value="ECO:0007669"/>
    <property type="project" value="UniProtKB-EC"/>
</dbReference>
<keyword evidence="35" id="KW-1185">Reference proteome</keyword>
<dbReference type="SUPFAM" id="SSF56808">
    <property type="entry name" value="Ribosomal protein L1"/>
    <property type="match status" value="1"/>
</dbReference>
<evidence type="ECO:0000256" key="1">
    <source>
        <dbReference type="ARBA" id="ARBA00001974"/>
    </source>
</evidence>
<feature type="compositionally biased region" description="Low complexity" evidence="30">
    <location>
        <begin position="1929"/>
        <end position="1944"/>
    </location>
</feature>
<evidence type="ECO:0000256" key="12">
    <source>
        <dbReference type="ARBA" id="ARBA00022723"/>
    </source>
</evidence>
<keyword evidence="10" id="KW-0285">Flavoprotein</keyword>
<dbReference type="InterPro" id="IPR022735">
    <property type="entry name" value="bMERB_dom"/>
</dbReference>
<dbReference type="InterPro" id="IPR028364">
    <property type="entry name" value="Ribosomal_uL1/biogenesis"/>
</dbReference>
<feature type="region of interest" description="Disordered" evidence="30">
    <location>
        <begin position="1746"/>
        <end position="1776"/>
    </location>
</feature>
<dbReference type="InterPro" id="IPR021025">
    <property type="entry name" value="Fanconi_anaemia_gr_E_prot_C"/>
</dbReference>
<evidence type="ECO:0000256" key="11">
    <source>
        <dbReference type="ARBA" id="ARBA00022692"/>
    </source>
</evidence>
<evidence type="ECO:0000256" key="18">
    <source>
        <dbReference type="ARBA" id="ARBA00023002"/>
    </source>
</evidence>
<dbReference type="Gene3D" id="3.50.50.60">
    <property type="entry name" value="FAD/NAD(P)-binding domain"/>
    <property type="match status" value="1"/>
</dbReference>
<keyword evidence="23" id="KW-0009">Actin-binding</keyword>
<feature type="compositionally biased region" description="Basic and acidic residues" evidence="30">
    <location>
        <begin position="293"/>
        <end position="303"/>
    </location>
</feature>
<evidence type="ECO:0000256" key="8">
    <source>
        <dbReference type="ARBA" id="ARBA00012709"/>
    </source>
</evidence>
<feature type="compositionally biased region" description="Basic and acidic residues" evidence="30">
    <location>
        <begin position="989"/>
        <end position="1002"/>
    </location>
</feature>
<evidence type="ECO:0000256" key="27">
    <source>
        <dbReference type="ARBA" id="ARBA00049522"/>
    </source>
</evidence>
<evidence type="ECO:0000256" key="9">
    <source>
        <dbReference type="ARBA" id="ARBA00022490"/>
    </source>
</evidence>
<keyword evidence="22" id="KW-0472">Membrane</keyword>
<feature type="domain" description="LIM zinc-binding" evidence="32">
    <location>
        <begin position="1777"/>
        <end position="1839"/>
    </location>
</feature>
<evidence type="ECO:0000256" key="21">
    <source>
        <dbReference type="ARBA" id="ARBA00023054"/>
    </source>
</evidence>
<comment type="similarity">
    <text evidence="6">Belongs to the Mical family.</text>
</comment>
<evidence type="ECO:0000259" key="33">
    <source>
        <dbReference type="PROSITE" id="PS51848"/>
    </source>
</evidence>
<keyword evidence="21 29" id="KW-0175">Coiled coil</keyword>
<dbReference type="InterPro" id="IPR050540">
    <property type="entry name" value="F-actin_Monoox_Mical"/>
</dbReference>